<dbReference type="InterPro" id="IPR049052">
    <property type="entry name" value="nSTAND1"/>
</dbReference>
<comment type="caution">
    <text evidence="4">The sequence shown here is derived from an EMBL/GenBank/DDBJ whole genome shotgun (WGS) entry which is preliminary data.</text>
</comment>
<dbReference type="SUPFAM" id="SSF52540">
    <property type="entry name" value="P-loop containing nucleoside triphosphate hydrolases"/>
    <property type="match status" value="1"/>
</dbReference>
<evidence type="ECO:0000313" key="4">
    <source>
        <dbReference type="EMBL" id="MEA5140102.1"/>
    </source>
</evidence>
<dbReference type="RefSeq" id="WP_323297260.1">
    <property type="nucleotide sequence ID" value="NZ_JAYFUM010000015.1"/>
</dbReference>
<dbReference type="Pfam" id="PF20703">
    <property type="entry name" value="nSTAND1"/>
    <property type="match status" value="1"/>
</dbReference>
<gene>
    <name evidence="4" type="ORF">VB248_13200</name>
</gene>
<keyword evidence="1" id="KW-0175">Coiled coil</keyword>
<feature type="transmembrane region" description="Helical" evidence="2">
    <location>
        <begin position="503"/>
        <end position="524"/>
    </location>
</feature>
<dbReference type="Gene3D" id="3.40.50.300">
    <property type="entry name" value="P-loop containing nucleotide triphosphate hydrolases"/>
    <property type="match status" value="1"/>
</dbReference>
<reference evidence="4 5" key="1">
    <citation type="submission" date="2023-12" db="EMBL/GenBank/DDBJ databases">
        <title>Novel species of the genus Arcicella isolated from rivers.</title>
        <authorList>
            <person name="Lu H."/>
        </authorList>
    </citation>
    <scope>NUCLEOTIDE SEQUENCE [LARGE SCALE GENOMIC DNA]</scope>
    <source>
        <strain evidence="4 5">KCTC 23307</strain>
    </source>
</reference>
<accession>A0ABU5QBU4</accession>
<organism evidence="4 5">
    <name type="scientific">Arcicella rigui</name>
    <dbReference type="NCBI Taxonomy" id="797020"/>
    <lineage>
        <taxon>Bacteria</taxon>
        <taxon>Pseudomonadati</taxon>
        <taxon>Bacteroidota</taxon>
        <taxon>Cytophagia</taxon>
        <taxon>Cytophagales</taxon>
        <taxon>Flectobacillaceae</taxon>
        <taxon>Arcicella</taxon>
    </lineage>
</organism>
<keyword evidence="2" id="KW-1133">Transmembrane helix</keyword>
<keyword evidence="5" id="KW-1185">Reference proteome</keyword>
<keyword evidence="2" id="KW-0472">Membrane</keyword>
<dbReference type="Proteomes" id="UP001302949">
    <property type="component" value="Unassembled WGS sequence"/>
</dbReference>
<sequence length="675" mass="77996">MTSKNRYPGPKPFRTDEKDIFFGRETDIAEFYKYIFLHQSVVLFGKSGYGKSSLINAGIIPLLAEKNKQVHYFEVKFGPYIADSDRFSPIEKVKAVIKEKSSEKSSLVLEKYFQTDGSFWHKLKNYQISHEANEIIFFFDQFEELFTYPEDLILEFKQQLADVLYTTVPTFFRNQEDLLDEEDVSEEFRLNFYQKPEIKVVFAIRSDRLGQLEELKDYHPTILKDCYELKGLDKQGALAAVLEPATIPDEPKGTFKTAAFEIQQDLAEKLVAELQDKNGRVETSTLQIICWQVEDKFVQNWIQEDEKFVLTLEHIDVDGDGEIKDDIESVFNNYYKDTIENKIYPQFKDATYRLVEEVMVQNGQRIPFEYNYLTSVIMVEQLGLPDRKVARKILDILREASLLKVEQDSQKRFMYELGHDTLVEPISKAAKIREEREEQIRAWEEAEKAREEALKSQEEKEKADEQARIAQELTEIAQTEKQKADEQAAKFLVMKRKAEIRSMIAAVFFVIAVITAGTTVYFALKVKEERNNLYKSLVVTKNIIESIQTNDSVNNSASTSAEKTTVQADSIKSNNKSTYKGLLSLLNKIIHFTDTTKISAAPSDTTKIYNQIVQEGNRLIDKNAEEIHLIENDNGKPTSIKIKPIPFDSSLIKGLDEKKQRKRPILNRIKNKLEQ</sequence>
<evidence type="ECO:0000313" key="5">
    <source>
        <dbReference type="Proteomes" id="UP001302949"/>
    </source>
</evidence>
<proteinExistence type="predicted"/>
<keyword evidence="2" id="KW-0812">Transmembrane</keyword>
<feature type="coiled-coil region" evidence="1">
    <location>
        <begin position="429"/>
        <end position="489"/>
    </location>
</feature>
<protein>
    <recommendedName>
        <fullName evidence="3">Novel STAND NTPase 1 domain-containing protein</fullName>
    </recommendedName>
</protein>
<name>A0ABU5QBU4_9BACT</name>
<dbReference type="InterPro" id="IPR027417">
    <property type="entry name" value="P-loop_NTPase"/>
</dbReference>
<dbReference type="EMBL" id="JAYFUM010000015">
    <property type="protein sequence ID" value="MEA5140102.1"/>
    <property type="molecule type" value="Genomic_DNA"/>
</dbReference>
<evidence type="ECO:0000256" key="1">
    <source>
        <dbReference type="SAM" id="Coils"/>
    </source>
</evidence>
<feature type="domain" description="Novel STAND NTPase 1" evidence="3">
    <location>
        <begin position="7"/>
        <end position="453"/>
    </location>
</feature>
<evidence type="ECO:0000259" key="3">
    <source>
        <dbReference type="Pfam" id="PF20703"/>
    </source>
</evidence>
<evidence type="ECO:0000256" key="2">
    <source>
        <dbReference type="SAM" id="Phobius"/>
    </source>
</evidence>